<sequence>MAIIDCAPRKVPSLRLSNKKHAGVCVGALNDALATHGAPEIIDTAQGSRFTGASRIATMPDAGVRIAMDGRGRYPENIFTERHGRSVRQEAAHLCPSSHKVSA</sequence>
<gene>
    <name evidence="1" type="ORF">FDT80_06065</name>
</gene>
<proteinExistence type="predicted"/>
<accession>A0A5S3PLC6</accession>
<dbReference type="RefSeq" id="WP_138661301.1">
    <property type="nucleotide sequence ID" value="NZ_VANS01000001.1"/>
</dbReference>
<evidence type="ECO:0000313" key="1">
    <source>
        <dbReference type="EMBL" id="TMM55131.1"/>
    </source>
</evidence>
<organism evidence="1 2">
    <name type="scientific">Sulfitobacter sabulilitoris</name>
    <dbReference type="NCBI Taxonomy" id="2562655"/>
    <lineage>
        <taxon>Bacteria</taxon>
        <taxon>Pseudomonadati</taxon>
        <taxon>Pseudomonadota</taxon>
        <taxon>Alphaproteobacteria</taxon>
        <taxon>Rhodobacterales</taxon>
        <taxon>Roseobacteraceae</taxon>
        <taxon>Sulfitobacter</taxon>
    </lineage>
</organism>
<dbReference type="EMBL" id="VANS01000001">
    <property type="protein sequence ID" value="TMM55131.1"/>
    <property type="molecule type" value="Genomic_DNA"/>
</dbReference>
<name>A0A5S3PLC6_9RHOB</name>
<reference evidence="1 2" key="1">
    <citation type="submission" date="2019-05" db="EMBL/GenBank/DDBJ databases">
        <title>Sulfitobacter sabulilitoris sp. nov., isolated from a marine sand.</title>
        <authorList>
            <person name="Yoon J.-H."/>
        </authorList>
    </citation>
    <scope>NUCLEOTIDE SEQUENCE [LARGE SCALE GENOMIC DNA]</scope>
    <source>
        <strain evidence="1 2">HSMS-29</strain>
    </source>
</reference>
<dbReference type="InterPro" id="IPR036397">
    <property type="entry name" value="RNaseH_sf"/>
</dbReference>
<dbReference type="GO" id="GO:0003676">
    <property type="term" value="F:nucleic acid binding"/>
    <property type="evidence" value="ECO:0007669"/>
    <property type="project" value="InterPro"/>
</dbReference>
<dbReference type="OrthoDB" id="9814072at2"/>
<dbReference type="AlphaFoldDB" id="A0A5S3PLC6"/>
<dbReference type="SUPFAM" id="SSF53098">
    <property type="entry name" value="Ribonuclease H-like"/>
    <property type="match status" value="1"/>
</dbReference>
<dbReference type="Proteomes" id="UP000309550">
    <property type="component" value="Unassembled WGS sequence"/>
</dbReference>
<dbReference type="Gene3D" id="3.30.420.10">
    <property type="entry name" value="Ribonuclease H-like superfamily/Ribonuclease H"/>
    <property type="match status" value="1"/>
</dbReference>
<dbReference type="InterPro" id="IPR012337">
    <property type="entry name" value="RNaseH-like_sf"/>
</dbReference>
<keyword evidence="2" id="KW-1185">Reference proteome</keyword>
<protein>
    <submittedName>
        <fullName evidence="1">Uncharacterized protein</fullName>
    </submittedName>
</protein>
<comment type="caution">
    <text evidence="1">The sequence shown here is derived from an EMBL/GenBank/DDBJ whole genome shotgun (WGS) entry which is preliminary data.</text>
</comment>
<evidence type="ECO:0000313" key="2">
    <source>
        <dbReference type="Proteomes" id="UP000309550"/>
    </source>
</evidence>